<dbReference type="Proteomes" id="UP000198356">
    <property type="component" value="Unassembled WGS sequence"/>
</dbReference>
<dbReference type="GO" id="GO:0016020">
    <property type="term" value="C:membrane"/>
    <property type="evidence" value="ECO:0007669"/>
    <property type="project" value="UniProtKB-SubCell"/>
</dbReference>
<evidence type="ECO:0000259" key="10">
    <source>
        <dbReference type="Pfam" id="PF04138"/>
    </source>
</evidence>
<dbReference type="GO" id="GO:0009247">
    <property type="term" value="P:glycolipid biosynthetic process"/>
    <property type="evidence" value="ECO:0007669"/>
    <property type="project" value="TreeGrafter"/>
</dbReference>
<organism evidence="11 12">
    <name type="scientific">Granulicella rosea</name>
    <dbReference type="NCBI Taxonomy" id="474952"/>
    <lineage>
        <taxon>Bacteria</taxon>
        <taxon>Pseudomonadati</taxon>
        <taxon>Acidobacteriota</taxon>
        <taxon>Terriglobia</taxon>
        <taxon>Terriglobales</taxon>
        <taxon>Acidobacteriaceae</taxon>
        <taxon>Granulicella</taxon>
    </lineage>
</organism>
<dbReference type="PANTHER" id="PTHR43398">
    <property type="entry name" value="DOLICHOL-PHOSPHATE MANNOSYLTRANSFERASE SUBUNIT 1"/>
    <property type="match status" value="1"/>
</dbReference>
<feature type="transmembrane region" description="Helical" evidence="8">
    <location>
        <begin position="281"/>
        <end position="299"/>
    </location>
</feature>
<keyword evidence="12" id="KW-1185">Reference proteome</keyword>
<name>A0A239IUB0_9BACT</name>
<keyword evidence="3 11" id="KW-0328">Glycosyltransferase</keyword>
<reference evidence="11 12" key="1">
    <citation type="submission" date="2017-06" db="EMBL/GenBank/DDBJ databases">
        <authorList>
            <person name="Kim H.J."/>
            <person name="Triplett B.A."/>
        </authorList>
    </citation>
    <scope>NUCLEOTIDE SEQUENCE [LARGE SCALE GENOMIC DNA]</scope>
    <source>
        <strain evidence="11 12">DSM 18704</strain>
    </source>
</reference>
<dbReference type="CDD" id="cd06442">
    <property type="entry name" value="DPM1_like"/>
    <property type="match status" value="1"/>
</dbReference>
<evidence type="ECO:0000313" key="12">
    <source>
        <dbReference type="Proteomes" id="UP000198356"/>
    </source>
</evidence>
<evidence type="ECO:0000259" key="9">
    <source>
        <dbReference type="Pfam" id="PF00535"/>
    </source>
</evidence>
<comment type="similarity">
    <text evidence="2">Belongs to the glycosyltransferase 2 family.</text>
</comment>
<keyword evidence="6 8" id="KW-1133">Transmembrane helix</keyword>
<feature type="domain" description="Glycosyltransferase 2-like" evidence="9">
    <location>
        <begin position="20"/>
        <end position="185"/>
    </location>
</feature>
<dbReference type="Pfam" id="PF04138">
    <property type="entry name" value="GtrA_DPMS_TM"/>
    <property type="match status" value="1"/>
</dbReference>
<accession>A0A239IUB0</accession>
<gene>
    <name evidence="11" type="ORF">SAMN05421770_103269</name>
</gene>
<proteinExistence type="inferred from homology"/>
<evidence type="ECO:0000256" key="2">
    <source>
        <dbReference type="ARBA" id="ARBA00006739"/>
    </source>
</evidence>
<keyword evidence="5 8" id="KW-0812">Transmembrane</keyword>
<comment type="subcellular location">
    <subcellularLocation>
        <location evidence="1">Membrane</location>
        <topology evidence="1">Multi-pass membrane protein</topology>
    </subcellularLocation>
</comment>
<dbReference type="RefSeq" id="WP_089408380.1">
    <property type="nucleotide sequence ID" value="NZ_FZOU01000003.1"/>
</dbReference>
<dbReference type="OrthoDB" id="9810303at2"/>
<feature type="domain" description="GtrA/DPMS transmembrane" evidence="10">
    <location>
        <begin position="255"/>
        <end position="371"/>
    </location>
</feature>
<dbReference type="EMBL" id="FZOU01000003">
    <property type="protein sequence ID" value="SNS96818.1"/>
    <property type="molecule type" value="Genomic_DNA"/>
</dbReference>
<evidence type="ECO:0000256" key="6">
    <source>
        <dbReference type="ARBA" id="ARBA00022989"/>
    </source>
</evidence>
<feature type="transmembrane region" description="Helical" evidence="8">
    <location>
        <begin position="252"/>
        <end position="275"/>
    </location>
</feature>
<keyword evidence="7 8" id="KW-0472">Membrane</keyword>
<evidence type="ECO:0000256" key="5">
    <source>
        <dbReference type="ARBA" id="ARBA00022692"/>
    </source>
</evidence>
<dbReference type="Gene3D" id="3.90.550.10">
    <property type="entry name" value="Spore Coat Polysaccharide Biosynthesis Protein SpsA, Chain A"/>
    <property type="match status" value="1"/>
</dbReference>
<dbReference type="Pfam" id="PF00535">
    <property type="entry name" value="Glycos_transf_2"/>
    <property type="match status" value="1"/>
</dbReference>
<dbReference type="PANTHER" id="PTHR43398:SF1">
    <property type="entry name" value="DOLICHOL-PHOSPHATE MANNOSYLTRANSFERASE SUBUNIT 1"/>
    <property type="match status" value="1"/>
</dbReference>
<protein>
    <submittedName>
        <fullName evidence="11">Dolichol-phosphate mannosyltransferase</fullName>
    </submittedName>
</protein>
<dbReference type="InterPro" id="IPR039528">
    <property type="entry name" value="DPM1-like"/>
</dbReference>
<keyword evidence="4 11" id="KW-0808">Transferase</keyword>
<dbReference type="InterPro" id="IPR029044">
    <property type="entry name" value="Nucleotide-diphossugar_trans"/>
</dbReference>
<dbReference type="InterPro" id="IPR001173">
    <property type="entry name" value="Glyco_trans_2-like"/>
</dbReference>
<feature type="transmembrane region" description="Helical" evidence="8">
    <location>
        <begin position="320"/>
        <end position="341"/>
    </location>
</feature>
<evidence type="ECO:0000256" key="4">
    <source>
        <dbReference type="ARBA" id="ARBA00022679"/>
    </source>
</evidence>
<evidence type="ECO:0000256" key="8">
    <source>
        <dbReference type="SAM" id="Phobius"/>
    </source>
</evidence>
<evidence type="ECO:0000313" key="11">
    <source>
        <dbReference type="EMBL" id="SNS96818.1"/>
    </source>
</evidence>
<dbReference type="InterPro" id="IPR007267">
    <property type="entry name" value="GtrA_DPMS_TM"/>
</dbReference>
<evidence type="ECO:0000256" key="1">
    <source>
        <dbReference type="ARBA" id="ARBA00004141"/>
    </source>
</evidence>
<dbReference type="AlphaFoldDB" id="A0A239IUB0"/>
<sequence>MSFEASNAEIAYCPRIDLAVVIPTYNERGNIPELVARIEEALTGLDWELIFVDDDSPDETAEVIREYACRDCRIRLIHRIGRRGLSSACIEGILATTSNYVAIMDADMQHDETILPRMLETLRQDSLDLVIGTRNAEGGSMGQFGQARVMLSRMGQKISNTVCQCRISDPMSGFFLFNRSFFNEVVRQLHGGGFKILVDMLASSERPVRFAEVGYTFRSRKHGTSKLDVNTGVEYLFLIIDKLTGFLIPIRFAAFSLVGAAGAATHLALVALLMFHFQWHFMSAQVAATFVAMTENFFLNNLITWRDRSLRGLRMVTGLFSFWVACSFGAWANVVVARSLVQSGARWYMAGIAGIILGSVWNYSIANLFTWQMPKRARPAPPLEIPAYDSELVP</sequence>
<feature type="transmembrane region" description="Helical" evidence="8">
    <location>
        <begin position="347"/>
        <end position="369"/>
    </location>
</feature>
<dbReference type="GO" id="GO:0000271">
    <property type="term" value="P:polysaccharide biosynthetic process"/>
    <property type="evidence" value="ECO:0007669"/>
    <property type="project" value="InterPro"/>
</dbReference>
<dbReference type="GO" id="GO:0004582">
    <property type="term" value="F:dolichyl-phosphate beta-D-mannosyltransferase activity"/>
    <property type="evidence" value="ECO:0007669"/>
    <property type="project" value="InterPro"/>
</dbReference>
<evidence type="ECO:0000256" key="7">
    <source>
        <dbReference type="ARBA" id="ARBA00023136"/>
    </source>
</evidence>
<evidence type="ECO:0000256" key="3">
    <source>
        <dbReference type="ARBA" id="ARBA00022676"/>
    </source>
</evidence>
<dbReference type="SUPFAM" id="SSF53448">
    <property type="entry name" value="Nucleotide-diphospho-sugar transferases"/>
    <property type="match status" value="1"/>
</dbReference>